<keyword evidence="7" id="KW-1185">Reference proteome</keyword>
<evidence type="ECO:0000256" key="1">
    <source>
        <dbReference type="ARBA" id="ARBA00022801"/>
    </source>
</evidence>
<dbReference type="Proteomes" id="UP000009022">
    <property type="component" value="Unassembled WGS sequence"/>
</dbReference>
<dbReference type="FunFam" id="3.60.21.10:FF:000331">
    <property type="entry name" value="Acid sphingomyelinase-like phosphodiesterase 3a"/>
    <property type="match status" value="1"/>
</dbReference>
<protein>
    <recommendedName>
        <fullName evidence="5">Calcineurin-like phosphoesterase domain-containing protein</fullName>
    </recommendedName>
</protein>
<organism evidence="6 7">
    <name type="scientific">Trichoplax adhaerens</name>
    <name type="common">Trichoplax reptans</name>
    <dbReference type="NCBI Taxonomy" id="10228"/>
    <lineage>
        <taxon>Eukaryota</taxon>
        <taxon>Metazoa</taxon>
        <taxon>Placozoa</taxon>
        <taxon>Uniplacotomia</taxon>
        <taxon>Trichoplacea</taxon>
        <taxon>Trichoplacidae</taxon>
        <taxon>Trichoplax</taxon>
    </lineage>
</organism>
<dbReference type="AlphaFoldDB" id="B3S2F2"/>
<feature type="transmembrane region" description="Helical" evidence="4">
    <location>
        <begin position="79"/>
        <end position="104"/>
    </location>
</feature>
<dbReference type="PANTHER" id="PTHR10340:SF57">
    <property type="entry name" value="METALLOPHOS DOMAIN-CONTAINING PROTEIN"/>
    <property type="match status" value="1"/>
</dbReference>
<feature type="region of interest" description="Disordered" evidence="3">
    <location>
        <begin position="1"/>
        <end position="37"/>
    </location>
</feature>
<feature type="compositionally biased region" description="Polar residues" evidence="3">
    <location>
        <begin position="11"/>
        <end position="23"/>
    </location>
</feature>
<keyword evidence="4" id="KW-0812">Transmembrane</keyword>
<evidence type="ECO:0000313" key="7">
    <source>
        <dbReference type="Proteomes" id="UP000009022"/>
    </source>
</evidence>
<dbReference type="InterPro" id="IPR029052">
    <property type="entry name" value="Metallo-depent_PP-like"/>
</dbReference>
<dbReference type="GO" id="GO:0005615">
    <property type="term" value="C:extracellular space"/>
    <property type="evidence" value="ECO:0000318"/>
    <property type="project" value="GO_Central"/>
</dbReference>
<dbReference type="eggNOG" id="KOG3770">
    <property type="taxonomic scope" value="Eukaryota"/>
</dbReference>
<dbReference type="STRING" id="10228.B3S2F2"/>
<evidence type="ECO:0000313" key="6">
    <source>
        <dbReference type="EMBL" id="EDV23406.1"/>
    </source>
</evidence>
<dbReference type="CTD" id="6755211"/>
<dbReference type="GO" id="GO:0008081">
    <property type="term" value="F:phosphoric diester hydrolase activity"/>
    <property type="evidence" value="ECO:0000318"/>
    <property type="project" value="GO_Central"/>
</dbReference>
<dbReference type="EMBL" id="DS985247">
    <property type="protein sequence ID" value="EDV23406.1"/>
    <property type="molecule type" value="Genomic_DNA"/>
</dbReference>
<feature type="compositionally biased region" description="Low complexity" evidence="3">
    <location>
        <begin position="24"/>
        <end position="37"/>
    </location>
</feature>
<keyword evidence="4" id="KW-0472">Membrane</keyword>
<accession>B3S2F2</accession>
<feature type="transmembrane region" description="Helical" evidence="4">
    <location>
        <begin position="646"/>
        <end position="668"/>
    </location>
</feature>
<dbReference type="OrthoDB" id="348678at2759"/>
<name>B3S2F2_TRIAD</name>
<keyword evidence="4" id="KW-1133">Transmembrane helix</keyword>
<evidence type="ECO:0000259" key="5">
    <source>
        <dbReference type="Pfam" id="PF00149"/>
    </source>
</evidence>
<proteinExistence type="predicted"/>
<dbReference type="Gene3D" id="3.60.21.10">
    <property type="match status" value="2"/>
</dbReference>
<keyword evidence="1" id="KW-0378">Hydrolase</keyword>
<keyword evidence="2" id="KW-0325">Glycoprotein</keyword>
<evidence type="ECO:0000256" key="4">
    <source>
        <dbReference type="SAM" id="Phobius"/>
    </source>
</evidence>
<dbReference type="KEGG" id="tad:TRIADDRAFT_58004"/>
<dbReference type="InterPro" id="IPR004843">
    <property type="entry name" value="Calcineurin-like_PHP"/>
</dbReference>
<dbReference type="SUPFAM" id="SSF56300">
    <property type="entry name" value="Metallo-dependent phosphatases"/>
    <property type="match status" value="2"/>
</dbReference>
<reference evidence="6 7" key="1">
    <citation type="journal article" date="2008" name="Nature">
        <title>The Trichoplax genome and the nature of placozoans.</title>
        <authorList>
            <person name="Srivastava M."/>
            <person name="Begovic E."/>
            <person name="Chapman J."/>
            <person name="Putnam N.H."/>
            <person name="Hellsten U."/>
            <person name="Kawashima T."/>
            <person name="Kuo A."/>
            <person name="Mitros T."/>
            <person name="Salamov A."/>
            <person name="Carpenter M.L."/>
            <person name="Signorovitch A.Y."/>
            <person name="Moreno M.A."/>
            <person name="Kamm K."/>
            <person name="Grimwood J."/>
            <person name="Schmutz J."/>
            <person name="Shapiro H."/>
            <person name="Grigoriev I.V."/>
            <person name="Buss L.W."/>
            <person name="Schierwater B."/>
            <person name="Dellaporta S.L."/>
            <person name="Rokhsar D.S."/>
        </authorList>
    </citation>
    <scope>NUCLEOTIDE SEQUENCE [LARGE SCALE GENOMIC DNA]</scope>
    <source>
        <strain evidence="6 7">Grell-BS-1999</strain>
    </source>
</reference>
<sequence>MPEGEEEDKFNASTPLIQNSDKNSTTTPSKTTTPSTTITSISHDNTCNFKDNIFDDEEIAMIGIRDPPFVRRQRRRCTAVRCLACLAFLLTVACVSLAMIVIFYNRVMPSTIADDGNIARFYHLTDFHLDLEYNSSWTSSTFCRSPDDPNGTAQPTQKKAYYGRVGCDSPKTLIDNSLLATKVIPITTQQYVDFVLVSGDFVCHRLYELSQPDLYRRVRDSITYTSTRLVEAFPATPVFPAIGNNDMIGDYIIPVNSQWYETIFSMWSALILCPFCPDRLRPITSFNAIRETFLQGGYYKVEIYDGKLAIISLNTLYWDTEALKRSSIPAEKFFHAADQQLAWFRLQLEIASNKSQSVIIEGHVPPGVDTYLGSKKNYVHYWFDNYTDIYTHYVASLYPHVIMGQFFAHMHKDDFRLLRDYNGMSSFMLLAPSISPIYSNNPSFRMLMVDKKEWKLLDYIQYYLDMDLTTAYNQTEWAEGYRFSTNYPSKNKYINTDRIEELSSNLINPLKVKYWLNYAVARQSLPSVSYCGKTSPISPLHRVHGAILLSLYCRFIKDCCRFMPTIYHRIFPTCQSNTTWVSFQFGTSMNSFLLPEPTATSMPTSDNRFIPAEIPNLRHMPTISHKQKHTAVTTFMKRRTRYCSKTSLVCLGALFFFGSLIAIFLNYLSLVNTNQLDVRRDRYKQINESNVYDYFIHLTDIHLDPYYDSNCSNDPFAGSASTSRVHHGRYGRYGCDSSPFLVNSTFQSINNLVQNRNWHLLFFLISGDLIANRCSLESSQSDHLCSTLDDIYRNLLTVTQKIESLMNGRSILFAVGNHDIPIIYLQRAQDRIWYRRLLTLWQPMITCSNCSSLHRPLISSSFESNFLTGGYYQVQFVKQALMVVTLNTLYWDQSVQNRIPYASLAYFRYAGDRQMNWLRTQLQTARRQRFKVVIQGHLPPGVNIRTSNNISMDYTWVASRYVDYIQLVSQDFDDIIVGQFFGSLHRDDFRLASDVNQQRGSFILISPSLSPIYNTNPAYRLVLFEPKTFAVMNYLQYFLDLELASVVHNDAVWQLEYEFIKYYPSGINAITYHKIEKINSELIGNTNTWINYQNARSVRRMDNCVRFTCYCAMKYIYKNLYQQCIRSFGISVNTKK</sequence>
<dbReference type="RefSeq" id="XP_002114316.1">
    <property type="nucleotide sequence ID" value="XM_002114280.1"/>
</dbReference>
<gene>
    <name evidence="6" type="ORF">TRIADDRAFT_58004</name>
</gene>
<dbReference type="InParanoid" id="B3S2F2"/>
<dbReference type="HOGENOM" id="CLU_278422_0_0_1"/>
<dbReference type="Pfam" id="PF00149">
    <property type="entry name" value="Metallophos"/>
    <property type="match status" value="1"/>
</dbReference>
<dbReference type="PANTHER" id="PTHR10340">
    <property type="entry name" value="SPHINGOMYELIN PHOSPHODIESTERASE"/>
    <property type="match status" value="1"/>
</dbReference>
<dbReference type="PhylomeDB" id="B3S2F2"/>
<evidence type="ECO:0000256" key="2">
    <source>
        <dbReference type="ARBA" id="ARBA00023180"/>
    </source>
</evidence>
<feature type="domain" description="Calcineurin-like phosphoesterase" evidence="5">
    <location>
        <begin position="120"/>
        <end position="412"/>
    </location>
</feature>
<dbReference type="GeneID" id="6755211"/>
<evidence type="ECO:0000256" key="3">
    <source>
        <dbReference type="SAM" id="MobiDB-lite"/>
    </source>
</evidence>